<dbReference type="GO" id="GO:0005829">
    <property type="term" value="C:cytosol"/>
    <property type="evidence" value="ECO:0007669"/>
    <property type="project" value="TreeGrafter"/>
</dbReference>
<evidence type="ECO:0000256" key="1">
    <source>
        <dbReference type="ARBA" id="ARBA00023125"/>
    </source>
</evidence>
<dbReference type="InterPro" id="IPR010982">
    <property type="entry name" value="Lambda_DNA-bd_dom_sf"/>
</dbReference>
<dbReference type="GO" id="GO:0003700">
    <property type="term" value="F:DNA-binding transcription factor activity"/>
    <property type="evidence" value="ECO:0007669"/>
    <property type="project" value="TreeGrafter"/>
</dbReference>
<feature type="domain" description="HTH cro/C1-type" evidence="2">
    <location>
        <begin position="26"/>
        <end position="80"/>
    </location>
</feature>
<dbReference type="HOGENOM" id="CLU_085376_1_4_6"/>
<evidence type="ECO:0000313" key="4">
    <source>
        <dbReference type="Proteomes" id="UP000009080"/>
    </source>
</evidence>
<dbReference type="GO" id="GO:0003677">
    <property type="term" value="F:DNA binding"/>
    <property type="evidence" value="ECO:0007669"/>
    <property type="project" value="UniProtKB-KW"/>
</dbReference>
<dbReference type="OrthoDB" id="9814751at2"/>
<dbReference type="InterPro" id="IPR011051">
    <property type="entry name" value="RmlC_Cupin_sf"/>
</dbReference>
<organism evidence="3 4">
    <name type="scientific">Teredinibacter turnerae (strain ATCC 39867 / T7901)</name>
    <dbReference type="NCBI Taxonomy" id="377629"/>
    <lineage>
        <taxon>Bacteria</taxon>
        <taxon>Pseudomonadati</taxon>
        <taxon>Pseudomonadota</taxon>
        <taxon>Gammaproteobacteria</taxon>
        <taxon>Cellvibrionales</taxon>
        <taxon>Cellvibrionaceae</taxon>
        <taxon>Teredinibacter</taxon>
    </lineage>
</organism>
<dbReference type="CDD" id="cd02209">
    <property type="entry name" value="cupin_XRE_C"/>
    <property type="match status" value="1"/>
</dbReference>
<dbReference type="KEGG" id="ttu:TERTU_1619"/>
<dbReference type="InterPro" id="IPR050807">
    <property type="entry name" value="TransReg_Diox_bact_type"/>
</dbReference>
<dbReference type="InterPro" id="IPR013096">
    <property type="entry name" value="Cupin_2"/>
</dbReference>
<dbReference type="Gene3D" id="1.10.260.40">
    <property type="entry name" value="lambda repressor-like DNA-binding domains"/>
    <property type="match status" value="1"/>
</dbReference>
<dbReference type="PROSITE" id="PS50943">
    <property type="entry name" value="HTH_CROC1"/>
    <property type="match status" value="1"/>
</dbReference>
<dbReference type="SUPFAM" id="SSF47413">
    <property type="entry name" value="lambda repressor-like DNA-binding domains"/>
    <property type="match status" value="1"/>
</dbReference>
<dbReference type="PANTHER" id="PTHR46797:SF11">
    <property type="entry name" value="HTH-TYPE TRANSCRIPTIONAL REGULATOR PUUR"/>
    <property type="match status" value="1"/>
</dbReference>
<dbReference type="SMART" id="SM00530">
    <property type="entry name" value="HTH_XRE"/>
    <property type="match status" value="1"/>
</dbReference>
<dbReference type="Pfam" id="PF01381">
    <property type="entry name" value="HTH_3"/>
    <property type="match status" value="1"/>
</dbReference>
<accession>C5BTI6</accession>
<dbReference type="Gene3D" id="2.60.120.10">
    <property type="entry name" value="Jelly Rolls"/>
    <property type="match status" value="1"/>
</dbReference>
<dbReference type="STRING" id="377629.TERTU_1619"/>
<evidence type="ECO:0000259" key="2">
    <source>
        <dbReference type="PROSITE" id="PS50943"/>
    </source>
</evidence>
<dbReference type="SUPFAM" id="SSF51182">
    <property type="entry name" value="RmlC-like cupins"/>
    <property type="match status" value="1"/>
</dbReference>
<dbReference type="InterPro" id="IPR014710">
    <property type="entry name" value="RmlC-like_jellyroll"/>
</dbReference>
<dbReference type="PANTHER" id="PTHR46797">
    <property type="entry name" value="HTH-TYPE TRANSCRIPTIONAL REGULATOR"/>
    <property type="match status" value="1"/>
</dbReference>
<gene>
    <name evidence="3" type="ordered locus">TERTU_1619</name>
</gene>
<dbReference type="InterPro" id="IPR001387">
    <property type="entry name" value="Cro/C1-type_HTH"/>
</dbReference>
<proteinExistence type="predicted"/>
<dbReference type="CDD" id="cd00093">
    <property type="entry name" value="HTH_XRE"/>
    <property type="match status" value="1"/>
</dbReference>
<dbReference type="Proteomes" id="UP000009080">
    <property type="component" value="Chromosome"/>
</dbReference>
<keyword evidence="4" id="KW-1185">Reference proteome</keyword>
<keyword evidence="1 3" id="KW-0238">DNA-binding</keyword>
<dbReference type="eggNOG" id="COG1396">
    <property type="taxonomic scope" value="Bacteria"/>
</dbReference>
<dbReference type="RefSeq" id="WP_015817942.1">
    <property type="nucleotide sequence ID" value="NC_012997.1"/>
</dbReference>
<sequence>MEEQSPQAVLSEQTAVSANNRLGERLQAVRKQHGLSQRELARRAEVTNSTLSMIEQGKVSPSVASLEKVLSAIPMTLQEFFSDTLEILPPIYRAADFLSIRKDGTENLIMPLPEAGHDGVYLSRQTYSPGSQISTEWMIRKGFVGGIVVEGELVLRLDGNEYQLGVGEGFHFSLHRSHSLANQSAHDCVVITVSFSDRRA</sequence>
<reference evidence="3 4" key="1">
    <citation type="journal article" date="2009" name="PLoS ONE">
        <title>The complete genome of Teredinibacter turnerae T7901: an intracellular endosymbiont of marine wood-boring bivalves (shipworms).</title>
        <authorList>
            <person name="Yang J.C."/>
            <person name="Madupu R."/>
            <person name="Durkin A.S."/>
            <person name="Ekborg N.A."/>
            <person name="Pedamallu C.S."/>
            <person name="Hostetler J.B."/>
            <person name="Radune D."/>
            <person name="Toms B.S."/>
            <person name="Henrissat B."/>
            <person name="Coutinho P.M."/>
            <person name="Schwarz S."/>
            <person name="Field L."/>
            <person name="Trindade-Silva A.E."/>
            <person name="Soares C.A.G."/>
            <person name="Elshahawi S."/>
            <person name="Hanora A."/>
            <person name="Schmidt E.W."/>
            <person name="Haygood M.G."/>
            <person name="Posfai J."/>
            <person name="Benner J."/>
            <person name="Madinger C."/>
            <person name="Nove J."/>
            <person name="Anton B."/>
            <person name="Chaudhary K."/>
            <person name="Foster J."/>
            <person name="Holman A."/>
            <person name="Kumar S."/>
            <person name="Lessard P.A."/>
            <person name="Luyten Y.A."/>
            <person name="Slatko B."/>
            <person name="Wood N."/>
            <person name="Wu B."/>
            <person name="Teplitski M."/>
            <person name="Mougous J.D."/>
            <person name="Ward N."/>
            <person name="Eisen J.A."/>
            <person name="Badger J.H."/>
            <person name="Distel D.L."/>
        </authorList>
    </citation>
    <scope>NUCLEOTIDE SEQUENCE [LARGE SCALE GENOMIC DNA]</scope>
    <source>
        <strain evidence="4">ATCC 39867 / T7901</strain>
    </source>
</reference>
<dbReference type="AlphaFoldDB" id="C5BTI6"/>
<dbReference type="EMBL" id="CP001614">
    <property type="protein sequence ID" value="ACR11831.1"/>
    <property type="molecule type" value="Genomic_DNA"/>
</dbReference>
<dbReference type="Pfam" id="PF07883">
    <property type="entry name" value="Cupin_2"/>
    <property type="match status" value="1"/>
</dbReference>
<evidence type="ECO:0000313" key="3">
    <source>
        <dbReference type="EMBL" id="ACR11831.1"/>
    </source>
</evidence>
<name>C5BTI6_TERTT</name>
<protein>
    <submittedName>
        <fullName evidence="3">DNA-binding protein</fullName>
    </submittedName>
</protein>